<feature type="transmembrane region" description="Helical" evidence="1">
    <location>
        <begin position="71"/>
        <end position="90"/>
    </location>
</feature>
<evidence type="ECO:0000256" key="1">
    <source>
        <dbReference type="SAM" id="Phobius"/>
    </source>
</evidence>
<keyword evidence="1" id="KW-0472">Membrane</keyword>
<evidence type="ECO:0000313" key="2">
    <source>
        <dbReference type="EMBL" id="SDH85069.1"/>
    </source>
</evidence>
<organism evidence="2 3">
    <name type="scientific">Mucilaginibacter gossypii</name>
    <dbReference type="NCBI Taxonomy" id="551996"/>
    <lineage>
        <taxon>Bacteria</taxon>
        <taxon>Pseudomonadati</taxon>
        <taxon>Bacteroidota</taxon>
        <taxon>Sphingobacteriia</taxon>
        <taxon>Sphingobacteriales</taxon>
        <taxon>Sphingobacteriaceae</taxon>
        <taxon>Mucilaginibacter</taxon>
    </lineage>
</organism>
<keyword evidence="3" id="KW-1185">Reference proteome</keyword>
<feature type="transmembrane region" description="Helical" evidence="1">
    <location>
        <begin position="7"/>
        <end position="27"/>
    </location>
</feature>
<protein>
    <submittedName>
        <fullName evidence="2">Uncharacterized protein</fullName>
    </submittedName>
</protein>
<keyword evidence="1" id="KW-1133">Transmembrane helix</keyword>
<dbReference type="STRING" id="551996.SAMN05192573_11348"/>
<dbReference type="RefSeq" id="WP_091172096.1">
    <property type="nucleotide sequence ID" value="NZ_FNCG01000013.1"/>
</dbReference>
<proteinExistence type="predicted"/>
<accession>A0A1G8FSE5</accession>
<sequence length="93" mass="10519">MSKAQTLKILSVITFLEIVGMVIWPIILGWGQLMGSAGLLLSVIFVFPLIYYVVFIIFLSRYAQRDVQDQNIGLVIFLNVLPIIALLYVLDVF</sequence>
<dbReference type="AlphaFoldDB" id="A0A1G8FSE5"/>
<dbReference type="Proteomes" id="UP000199705">
    <property type="component" value="Unassembled WGS sequence"/>
</dbReference>
<name>A0A1G8FSE5_9SPHI</name>
<reference evidence="3" key="1">
    <citation type="submission" date="2016-10" db="EMBL/GenBank/DDBJ databases">
        <authorList>
            <person name="Varghese N."/>
            <person name="Submissions S."/>
        </authorList>
    </citation>
    <scope>NUCLEOTIDE SEQUENCE [LARGE SCALE GENOMIC DNA]</scope>
    <source>
        <strain evidence="3">Gh-67</strain>
    </source>
</reference>
<dbReference type="EMBL" id="FNCG01000013">
    <property type="protein sequence ID" value="SDH85069.1"/>
    <property type="molecule type" value="Genomic_DNA"/>
</dbReference>
<gene>
    <name evidence="2" type="ORF">SAMN05192573_11348</name>
</gene>
<keyword evidence="1" id="KW-0812">Transmembrane</keyword>
<evidence type="ECO:0000313" key="3">
    <source>
        <dbReference type="Proteomes" id="UP000199705"/>
    </source>
</evidence>
<feature type="transmembrane region" description="Helical" evidence="1">
    <location>
        <begin position="39"/>
        <end position="59"/>
    </location>
</feature>